<comment type="caution">
    <text evidence="5">The sequence shown here is derived from an EMBL/GenBank/DDBJ whole genome shotgun (WGS) entry which is preliminary data.</text>
</comment>
<evidence type="ECO:0000256" key="1">
    <source>
        <dbReference type="ARBA" id="ARBA00022801"/>
    </source>
</evidence>
<evidence type="ECO:0000313" key="5">
    <source>
        <dbReference type="EMBL" id="KOO26702.1"/>
    </source>
</evidence>
<keyword evidence="2 5" id="KW-0547">Nucleotide-binding</keyword>
<name>A0A0M0JK40_9EUKA</name>
<dbReference type="OrthoDB" id="5600252at2759"/>
<sequence>MLLFGSMLGCLHPILIIAAGLSLRSPFVEPFDHRDEARAARKRFAGVLRSDHLAILHAYEAFRRASARGAAAARELCRTNFLSWETLTQMDQVRTGRVYLRDSSMVTPYPLLLFGGELKVRHAEQTITIDGWMEFEAPPRVAVLFRQLRVELDKLLLAKIAAPTAEADLTGRTVGAIVQLLQEEEGFYVAQGH</sequence>
<proteinExistence type="predicted"/>
<keyword evidence="1" id="KW-0378">Hydrolase</keyword>
<keyword evidence="2 5" id="KW-0067">ATP-binding</keyword>
<evidence type="ECO:0000259" key="4">
    <source>
        <dbReference type="Pfam" id="PF26026"/>
    </source>
</evidence>
<dbReference type="Pfam" id="PF26026">
    <property type="entry name" value="RNA_hel_CTD"/>
    <property type="match status" value="1"/>
</dbReference>
<protein>
    <submittedName>
        <fullName evidence="5">ATP-dependent RNA helicase dhx29</fullName>
    </submittedName>
</protein>
<evidence type="ECO:0000256" key="3">
    <source>
        <dbReference type="SAM" id="SignalP"/>
    </source>
</evidence>
<feature type="domain" description="RNA helicase C-terminal" evidence="4">
    <location>
        <begin position="126"/>
        <end position="183"/>
    </location>
</feature>
<dbReference type="EMBL" id="JWZX01002816">
    <property type="protein sequence ID" value="KOO26702.1"/>
    <property type="molecule type" value="Genomic_DNA"/>
</dbReference>
<evidence type="ECO:0000313" key="6">
    <source>
        <dbReference type="Proteomes" id="UP000037460"/>
    </source>
</evidence>
<dbReference type="PANTHER" id="PTHR18934:SF145">
    <property type="entry name" value="ATP-DEPENDENT RNA HELICASE DHX57-RELATED"/>
    <property type="match status" value="1"/>
</dbReference>
<keyword evidence="2 5" id="KW-0347">Helicase</keyword>
<keyword evidence="6" id="KW-1185">Reference proteome</keyword>
<dbReference type="Gene3D" id="1.20.120.1080">
    <property type="match status" value="1"/>
</dbReference>
<dbReference type="PANTHER" id="PTHR18934">
    <property type="entry name" value="ATP-DEPENDENT RNA HELICASE"/>
    <property type="match status" value="1"/>
</dbReference>
<keyword evidence="3" id="KW-0732">Signal</keyword>
<organism evidence="5 6">
    <name type="scientific">Chrysochromulina tobinii</name>
    <dbReference type="NCBI Taxonomy" id="1460289"/>
    <lineage>
        <taxon>Eukaryota</taxon>
        <taxon>Haptista</taxon>
        <taxon>Haptophyta</taxon>
        <taxon>Prymnesiophyceae</taxon>
        <taxon>Prymnesiales</taxon>
        <taxon>Chrysochromulinaceae</taxon>
        <taxon>Chrysochromulina</taxon>
    </lineage>
</organism>
<evidence type="ECO:0000256" key="2">
    <source>
        <dbReference type="ARBA" id="ARBA00022806"/>
    </source>
</evidence>
<accession>A0A0M0JK40</accession>
<reference evidence="6" key="1">
    <citation type="journal article" date="2015" name="PLoS Genet.">
        <title>Genome Sequence and Transcriptome Analyses of Chrysochromulina tobin: Metabolic Tools for Enhanced Algal Fitness in the Prominent Order Prymnesiales (Haptophyceae).</title>
        <authorList>
            <person name="Hovde B.T."/>
            <person name="Deodato C.R."/>
            <person name="Hunsperger H.M."/>
            <person name="Ryken S.A."/>
            <person name="Yost W."/>
            <person name="Jha R.K."/>
            <person name="Patterson J."/>
            <person name="Monnat R.J. Jr."/>
            <person name="Barlow S.B."/>
            <person name="Starkenburg S.R."/>
            <person name="Cattolico R.A."/>
        </authorList>
    </citation>
    <scope>NUCLEOTIDE SEQUENCE</scope>
    <source>
        <strain evidence="6">CCMP291</strain>
    </source>
</reference>
<gene>
    <name evidence="5" type="ORF">Ctob_005705</name>
</gene>
<dbReference type="GO" id="GO:0003723">
    <property type="term" value="F:RNA binding"/>
    <property type="evidence" value="ECO:0007669"/>
    <property type="project" value="TreeGrafter"/>
</dbReference>
<feature type="signal peptide" evidence="3">
    <location>
        <begin position="1"/>
        <end position="30"/>
    </location>
</feature>
<dbReference type="InterPro" id="IPR059023">
    <property type="entry name" value="RNA_hel_CTD"/>
</dbReference>
<dbReference type="Proteomes" id="UP000037460">
    <property type="component" value="Unassembled WGS sequence"/>
</dbReference>
<feature type="chain" id="PRO_5005601836" evidence="3">
    <location>
        <begin position="31"/>
        <end position="193"/>
    </location>
</feature>
<dbReference type="AlphaFoldDB" id="A0A0M0JK40"/>
<dbReference type="Pfam" id="PF21010">
    <property type="entry name" value="HA2_C"/>
    <property type="match status" value="1"/>
</dbReference>
<dbReference type="GO" id="GO:0004386">
    <property type="term" value="F:helicase activity"/>
    <property type="evidence" value="ECO:0007669"/>
    <property type="project" value="UniProtKB-KW"/>
</dbReference>